<dbReference type="InterPro" id="IPR030381">
    <property type="entry name" value="G_DYNAMIN_dom"/>
</dbReference>
<gene>
    <name evidence="9" type="ORF">TVAG_298300</name>
</gene>
<dbReference type="OMA" id="ICQACES"/>
<dbReference type="PROSITE" id="PS51718">
    <property type="entry name" value="G_DYNAMIN_2"/>
    <property type="match status" value="1"/>
</dbReference>
<protein>
    <recommendedName>
        <fullName evidence="1">dynamin GTPase</fullName>
        <ecNumber evidence="1">3.6.5.5</ecNumber>
    </recommendedName>
</protein>
<dbReference type="EMBL" id="DS113482">
    <property type="protein sequence ID" value="EAY04210.1"/>
    <property type="molecule type" value="Genomic_DNA"/>
</dbReference>
<dbReference type="GO" id="GO:0005525">
    <property type="term" value="F:GTP binding"/>
    <property type="evidence" value="ECO:0007669"/>
    <property type="project" value="UniProtKB-KW"/>
</dbReference>
<dbReference type="KEGG" id="tva:4762061"/>
<evidence type="ECO:0000259" key="7">
    <source>
        <dbReference type="PROSITE" id="PS51388"/>
    </source>
</evidence>
<dbReference type="VEuPathDB" id="TrichDB:TVAG_298300"/>
<accession>A2ET21</accession>
<dbReference type="PRINTS" id="PR00195">
    <property type="entry name" value="DYNAMIN"/>
</dbReference>
<reference evidence="9" key="1">
    <citation type="submission" date="2006-10" db="EMBL/GenBank/DDBJ databases">
        <authorList>
            <person name="Amadeo P."/>
            <person name="Zhao Q."/>
            <person name="Wortman J."/>
            <person name="Fraser-Liggett C."/>
            <person name="Carlton J."/>
        </authorList>
    </citation>
    <scope>NUCLEOTIDE SEQUENCE</scope>
    <source>
        <strain evidence="9">G3</strain>
    </source>
</reference>
<comment type="similarity">
    <text evidence="6">Belongs to the TRAFAC class dynamin-like GTPase superfamily. Dynamin/Fzo/YdjA family.</text>
</comment>
<evidence type="ECO:0000313" key="10">
    <source>
        <dbReference type="Proteomes" id="UP000001542"/>
    </source>
</evidence>
<dbReference type="InParanoid" id="A2ET21"/>
<dbReference type="RefSeq" id="XP_001316433.1">
    <property type="nucleotide sequence ID" value="XM_001316398.1"/>
</dbReference>
<evidence type="ECO:0000256" key="1">
    <source>
        <dbReference type="ARBA" id="ARBA00011980"/>
    </source>
</evidence>
<evidence type="ECO:0000256" key="2">
    <source>
        <dbReference type="ARBA" id="ARBA00022741"/>
    </source>
</evidence>
<keyword evidence="2 6" id="KW-0547">Nucleotide-binding</keyword>
<dbReference type="GO" id="GO:0008017">
    <property type="term" value="F:microtubule binding"/>
    <property type="evidence" value="ECO:0000318"/>
    <property type="project" value="GO_Central"/>
</dbReference>
<dbReference type="GO" id="GO:0003924">
    <property type="term" value="F:GTPase activity"/>
    <property type="evidence" value="ECO:0000318"/>
    <property type="project" value="GO_Central"/>
</dbReference>
<evidence type="ECO:0000256" key="6">
    <source>
        <dbReference type="RuleBase" id="RU003932"/>
    </source>
</evidence>
<proteinExistence type="inferred from homology"/>
<dbReference type="InterPro" id="IPR001401">
    <property type="entry name" value="Dynamin_GTPase"/>
</dbReference>
<dbReference type="PANTHER" id="PTHR11566:SF212">
    <property type="entry name" value="DYNAMIN"/>
    <property type="match status" value="1"/>
</dbReference>
<dbReference type="InterPro" id="IPR045063">
    <property type="entry name" value="Dynamin_N"/>
</dbReference>
<evidence type="ECO:0000256" key="4">
    <source>
        <dbReference type="ARBA" id="ARBA00023134"/>
    </source>
</evidence>
<dbReference type="VEuPathDB" id="TrichDB:TVAGG3_1033990"/>
<dbReference type="OrthoDB" id="5061070at2759"/>
<keyword evidence="10" id="KW-1185">Reference proteome</keyword>
<dbReference type="InterPro" id="IPR019762">
    <property type="entry name" value="Dynamin_GTPase_CS"/>
</dbReference>
<dbReference type="SUPFAM" id="SSF52540">
    <property type="entry name" value="P-loop containing nucleoside triphosphate hydrolases"/>
    <property type="match status" value="1"/>
</dbReference>
<dbReference type="GO" id="GO:0005874">
    <property type="term" value="C:microtubule"/>
    <property type="evidence" value="ECO:0000318"/>
    <property type="project" value="GO_Central"/>
</dbReference>
<keyword evidence="3" id="KW-0378">Hydrolase</keyword>
<dbReference type="InterPro" id="IPR020850">
    <property type="entry name" value="GED_dom"/>
</dbReference>
<comment type="catalytic activity">
    <reaction evidence="5">
        <text>GTP + H2O = GDP + phosphate + H(+)</text>
        <dbReference type="Rhea" id="RHEA:19669"/>
        <dbReference type="ChEBI" id="CHEBI:15377"/>
        <dbReference type="ChEBI" id="CHEBI:15378"/>
        <dbReference type="ChEBI" id="CHEBI:37565"/>
        <dbReference type="ChEBI" id="CHEBI:43474"/>
        <dbReference type="ChEBI" id="CHEBI:58189"/>
        <dbReference type="EC" id="3.6.5.5"/>
    </reaction>
</comment>
<dbReference type="SMART" id="SM00053">
    <property type="entry name" value="DYNc"/>
    <property type="match status" value="1"/>
</dbReference>
<feature type="domain" description="Dynamin-type G" evidence="8">
    <location>
        <begin position="22"/>
        <end position="292"/>
    </location>
</feature>
<dbReference type="Gene3D" id="1.20.120.1240">
    <property type="entry name" value="Dynamin, middle domain"/>
    <property type="match status" value="1"/>
</dbReference>
<dbReference type="InterPro" id="IPR022812">
    <property type="entry name" value="Dynamin"/>
</dbReference>
<dbReference type="Proteomes" id="UP000001542">
    <property type="component" value="Unassembled WGS sequence"/>
</dbReference>
<dbReference type="GO" id="GO:0005737">
    <property type="term" value="C:cytoplasm"/>
    <property type="evidence" value="ECO:0000318"/>
    <property type="project" value="GO_Central"/>
</dbReference>
<organism evidence="9 10">
    <name type="scientific">Trichomonas vaginalis (strain ATCC PRA-98 / G3)</name>
    <dbReference type="NCBI Taxonomy" id="412133"/>
    <lineage>
        <taxon>Eukaryota</taxon>
        <taxon>Metamonada</taxon>
        <taxon>Parabasalia</taxon>
        <taxon>Trichomonadida</taxon>
        <taxon>Trichomonadidae</taxon>
        <taxon>Trichomonas</taxon>
    </lineage>
</organism>
<keyword evidence="4 6" id="KW-0342">GTP-binding</keyword>
<dbReference type="FunFam" id="1.20.120.1240:FF:000024">
    <property type="entry name" value="Dynamin central region family protein"/>
    <property type="match status" value="1"/>
</dbReference>
<reference evidence="9" key="2">
    <citation type="journal article" date="2007" name="Science">
        <title>Draft genome sequence of the sexually transmitted pathogen Trichomonas vaginalis.</title>
        <authorList>
            <person name="Carlton J.M."/>
            <person name="Hirt R.P."/>
            <person name="Silva J.C."/>
            <person name="Delcher A.L."/>
            <person name="Schatz M."/>
            <person name="Zhao Q."/>
            <person name="Wortman J.R."/>
            <person name="Bidwell S.L."/>
            <person name="Alsmark U.C.M."/>
            <person name="Besteiro S."/>
            <person name="Sicheritz-Ponten T."/>
            <person name="Noel C.J."/>
            <person name="Dacks J.B."/>
            <person name="Foster P.G."/>
            <person name="Simillion C."/>
            <person name="Van de Peer Y."/>
            <person name="Miranda-Saavedra D."/>
            <person name="Barton G.J."/>
            <person name="Westrop G.D."/>
            <person name="Mueller S."/>
            <person name="Dessi D."/>
            <person name="Fiori P.L."/>
            <person name="Ren Q."/>
            <person name="Paulsen I."/>
            <person name="Zhang H."/>
            <person name="Bastida-Corcuera F.D."/>
            <person name="Simoes-Barbosa A."/>
            <person name="Brown M.T."/>
            <person name="Hayes R.D."/>
            <person name="Mukherjee M."/>
            <person name="Okumura C.Y."/>
            <person name="Schneider R."/>
            <person name="Smith A.J."/>
            <person name="Vanacova S."/>
            <person name="Villalvazo M."/>
            <person name="Haas B.J."/>
            <person name="Pertea M."/>
            <person name="Feldblyum T.V."/>
            <person name="Utterback T.R."/>
            <person name="Shu C.L."/>
            <person name="Osoegawa K."/>
            <person name="de Jong P.J."/>
            <person name="Hrdy I."/>
            <person name="Horvathova L."/>
            <person name="Zubacova Z."/>
            <person name="Dolezal P."/>
            <person name="Malik S.B."/>
            <person name="Logsdon J.M. Jr."/>
            <person name="Henze K."/>
            <person name="Gupta A."/>
            <person name="Wang C.C."/>
            <person name="Dunne R.L."/>
            <person name="Upcroft J.A."/>
            <person name="Upcroft P."/>
            <person name="White O."/>
            <person name="Salzberg S.L."/>
            <person name="Tang P."/>
            <person name="Chiu C.-H."/>
            <person name="Lee Y.-S."/>
            <person name="Embley T.M."/>
            <person name="Coombs G.H."/>
            <person name="Mottram J.C."/>
            <person name="Tachezy J."/>
            <person name="Fraser-Liggett C.M."/>
            <person name="Johnson P.J."/>
        </authorList>
    </citation>
    <scope>NUCLEOTIDE SEQUENCE [LARGE SCALE GENOMIC DNA]</scope>
    <source>
        <strain evidence="9">G3</strain>
    </source>
</reference>
<dbReference type="STRING" id="5722.A2ET21"/>
<name>A2ET21_TRIV3</name>
<dbReference type="GO" id="GO:0005886">
    <property type="term" value="C:plasma membrane"/>
    <property type="evidence" value="ECO:0000318"/>
    <property type="project" value="GO_Central"/>
</dbReference>
<evidence type="ECO:0000259" key="8">
    <source>
        <dbReference type="PROSITE" id="PS51718"/>
    </source>
</evidence>
<dbReference type="Pfam" id="PF00350">
    <property type="entry name" value="Dynamin_N"/>
    <property type="match status" value="1"/>
</dbReference>
<dbReference type="InterPro" id="IPR027417">
    <property type="entry name" value="P-loop_NTPase"/>
</dbReference>
<feature type="domain" description="GED" evidence="7">
    <location>
        <begin position="507"/>
        <end position="594"/>
    </location>
</feature>
<dbReference type="AlphaFoldDB" id="A2ET21"/>
<dbReference type="eggNOG" id="KOG0446">
    <property type="taxonomic scope" value="Eukaryota"/>
</dbReference>
<dbReference type="CDD" id="cd08771">
    <property type="entry name" value="DLP_1"/>
    <property type="match status" value="1"/>
</dbReference>
<evidence type="ECO:0000256" key="5">
    <source>
        <dbReference type="ARBA" id="ARBA00048040"/>
    </source>
</evidence>
<evidence type="ECO:0000256" key="3">
    <source>
        <dbReference type="ARBA" id="ARBA00022801"/>
    </source>
</evidence>
<dbReference type="InterPro" id="IPR000375">
    <property type="entry name" value="Dynamin_stalk"/>
</dbReference>
<dbReference type="PROSITE" id="PS00410">
    <property type="entry name" value="G_DYNAMIN_1"/>
    <property type="match status" value="1"/>
</dbReference>
<dbReference type="PANTHER" id="PTHR11566">
    <property type="entry name" value="DYNAMIN"/>
    <property type="match status" value="1"/>
</dbReference>
<dbReference type="PROSITE" id="PS51388">
    <property type="entry name" value="GED"/>
    <property type="match status" value="1"/>
</dbReference>
<dbReference type="Pfam" id="PF01031">
    <property type="entry name" value="Dynamin_M"/>
    <property type="match status" value="1"/>
</dbReference>
<dbReference type="InterPro" id="IPR003130">
    <property type="entry name" value="GED"/>
</dbReference>
<evidence type="ECO:0000313" key="9">
    <source>
        <dbReference type="EMBL" id="EAY04210.1"/>
    </source>
</evidence>
<dbReference type="Gene3D" id="3.40.50.300">
    <property type="entry name" value="P-loop containing nucleotide triphosphate hydrolases"/>
    <property type="match status" value="1"/>
</dbReference>
<sequence length="594" mass="67325">MENLIPVLNKLQDTFTKIGEKSIDLPQIVVVGCQSSGKSSVLESLVQKDFLPRGSGIVTRRPLNLQLIHYESKTSPREYGVFLHKPDVKYTLFDEISKEIVAETERLCGENGISDDAIGLKIYSPTVPDLTLVDLPGLTKVATEGQPHDLPQKIRAMVMKYIQPENSIILAITPANMDLANSDSLVIAREVDPSGQRTIGVLTKIDIMDQGTDCMDILQNKVYPLKLGYIGVINRSQKDINDHKPMEKVIESERRFFVTSPIYRDIAEYCGYPYLSLTLNRILIEHIKNRLPNVHSQISELLRRKNNELANYGESIGATTKEKQITIYHIIESYLESFSRILLGKADLPMQSIEGGATLMTYLTIDFPKIIKSRDLSLPFSNEEIDKIIEINTGVQPPLFFPESSFFILLRDTIEKLRSPCLDACEIIQHRIDDIHSKIDIPELNRFPKVKAALADELSNISKQQLEACQQYINTYIDIQKSWVNTSNPKLSRAKLDSITEEYNQKAELLRKLADNYLGTIKTEVSDEIPKIIHKMMINNAVETYRVTLFRSLVTHPDVSEDPDIAQRRAKCVALINALKEAYSTINEIRMIHV</sequence>
<dbReference type="EC" id="3.6.5.5" evidence="1"/>
<dbReference type="Pfam" id="PF02212">
    <property type="entry name" value="GED"/>
    <property type="match status" value="1"/>
</dbReference>